<evidence type="ECO:0000256" key="1">
    <source>
        <dbReference type="SAM" id="MobiDB-lite"/>
    </source>
</evidence>
<proteinExistence type="predicted"/>
<evidence type="ECO:0000313" key="3">
    <source>
        <dbReference type="Proteomes" id="UP001497482"/>
    </source>
</evidence>
<keyword evidence="3" id="KW-1185">Reference proteome</keyword>
<protein>
    <submittedName>
        <fullName evidence="2">Uncharacterized protein</fullName>
    </submittedName>
</protein>
<dbReference type="EMBL" id="OZ035832">
    <property type="protein sequence ID" value="CAL1570292.1"/>
    <property type="molecule type" value="Genomic_DNA"/>
</dbReference>
<accession>A0AAV2J2N9</accession>
<organism evidence="2 3">
    <name type="scientific">Knipowitschia caucasica</name>
    <name type="common">Caucasian dwarf goby</name>
    <name type="synonym">Pomatoschistus caucasicus</name>
    <dbReference type="NCBI Taxonomy" id="637954"/>
    <lineage>
        <taxon>Eukaryota</taxon>
        <taxon>Metazoa</taxon>
        <taxon>Chordata</taxon>
        <taxon>Craniata</taxon>
        <taxon>Vertebrata</taxon>
        <taxon>Euteleostomi</taxon>
        <taxon>Actinopterygii</taxon>
        <taxon>Neopterygii</taxon>
        <taxon>Teleostei</taxon>
        <taxon>Neoteleostei</taxon>
        <taxon>Acanthomorphata</taxon>
        <taxon>Gobiaria</taxon>
        <taxon>Gobiiformes</taxon>
        <taxon>Gobioidei</taxon>
        <taxon>Gobiidae</taxon>
        <taxon>Gobiinae</taxon>
        <taxon>Knipowitschia</taxon>
    </lineage>
</organism>
<sequence>MNKLVRRASSTLGCSLDSVEEVRDRRPLDSVEEVRDRRPLDSVEVREKRPLDSVEVRDRRPLDSGGVFICVRSLGHNRHHCRELNLATSDHPQTTLSPPSVHPQTTLSPPSVHPQTTLRPPSAHQVALWG</sequence>
<name>A0AAV2J2N9_KNICA</name>
<feature type="region of interest" description="Disordered" evidence="1">
    <location>
        <begin position="88"/>
        <end position="130"/>
    </location>
</feature>
<gene>
    <name evidence="2" type="ORF">KC01_LOCUS2615</name>
</gene>
<dbReference type="Proteomes" id="UP001497482">
    <property type="component" value="Chromosome 10"/>
</dbReference>
<reference evidence="2 3" key="1">
    <citation type="submission" date="2024-04" db="EMBL/GenBank/DDBJ databases">
        <authorList>
            <person name="Waldvogel A.-M."/>
            <person name="Schoenle A."/>
        </authorList>
    </citation>
    <scope>NUCLEOTIDE SEQUENCE [LARGE SCALE GENOMIC DNA]</scope>
</reference>
<dbReference type="AlphaFoldDB" id="A0AAV2J2N9"/>
<evidence type="ECO:0000313" key="2">
    <source>
        <dbReference type="EMBL" id="CAL1570292.1"/>
    </source>
</evidence>
<feature type="compositionally biased region" description="Polar residues" evidence="1">
    <location>
        <begin position="88"/>
        <end position="119"/>
    </location>
</feature>